<reference evidence="1 2" key="1">
    <citation type="submission" date="2017-05" db="EMBL/GenBank/DDBJ databases">
        <authorList>
            <person name="Varghese N."/>
            <person name="Submissions S."/>
        </authorList>
    </citation>
    <scope>NUCLEOTIDE SEQUENCE [LARGE SCALE GENOMIC DNA]</scope>
    <source>
        <strain evidence="1 2">DSM 15949</strain>
    </source>
</reference>
<proteinExistence type="predicted"/>
<name>A0ABY1PNA7_9HYPH</name>
<sequence>MSLVDILKAQSVWTYDIMAATADLGEMIREDALTSVNLAQVQSMANQQGIALGTTSLQGAKLEAEFGGDWIWNYDGATLLVQAKKLDAIKGQNFASYTINIDQLKILMTNCTDGYFSDAKAIPLYVFYNTFIDDDHKDDVGCIMIHAKTLWTWLCTNGQSDQKTATVSPTQMKTAGAGPWWQIFSS</sequence>
<gene>
    <name evidence="1" type="ORF">SAMN06265374_4438</name>
</gene>
<dbReference type="RefSeq" id="WP_155190960.1">
    <property type="nucleotide sequence ID" value="NZ_BAAAEA010000003.1"/>
</dbReference>
<comment type="caution">
    <text evidence="1">The sequence shown here is derived from an EMBL/GenBank/DDBJ whole genome shotgun (WGS) entry which is preliminary data.</text>
</comment>
<evidence type="ECO:0000313" key="2">
    <source>
        <dbReference type="Proteomes" id="UP001157914"/>
    </source>
</evidence>
<accession>A0ABY1PNA7</accession>
<organism evidence="1 2">
    <name type="scientific">Roseibium denhamense</name>
    <dbReference type="NCBI Taxonomy" id="76305"/>
    <lineage>
        <taxon>Bacteria</taxon>
        <taxon>Pseudomonadati</taxon>
        <taxon>Pseudomonadota</taxon>
        <taxon>Alphaproteobacteria</taxon>
        <taxon>Hyphomicrobiales</taxon>
        <taxon>Stappiaceae</taxon>
        <taxon>Roseibium</taxon>
    </lineage>
</organism>
<evidence type="ECO:0000313" key="1">
    <source>
        <dbReference type="EMBL" id="SMP37001.1"/>
    </source>
</evidence>
<protein>
    <submittedName>
        <fullName evidence="1">Uncharacterized protein</fullName>
    </submittedName>
</protein>
<keyword evidence="2" id="KW-1185">Reference proteome</keyword>
<dbReference type="EMBL" id="FXTT01000008">
    <property type="protein sequence ID" value="SMP37001.1"/>
    <property type="molecule type" value="Genomic_DNA"/>
</dbReference>
<dbReference type="Proteomes" id="UP001157914">
    <property type="component" value="Unassembled WGS sequence"/>
</dbReference>